<sequence length="265" mass="30276">MNFKRIELIFFIAFIVLDIFLFASYVQNDDILVSTTSPANEDTTTSIMKSIRDDQISYGDLSNKKNEGFYIASSQKDTLKEKAPVLQGLSWSYYDHKVTVAFENSVKIKDEKQPQETLNAVMKDSSKVIEGRQYTYNKSLSNKSVVVFTQMIKGYPVYTANGQVRFTIRNGYATGYTQGMLENVEFLHEKRPVISQKRAVIWLYQYNKLLSNSSVQWVRLGYTKLLSVNDSLVYIPTWTVAVKSNSTGNVQYRRINGFTGATMDD</sequence>
<feature type="transmembrane region" description="Helical" evidence="1">
    <location>
        <begin position="7"/>
        <end position="26"/>
    </location>
</feature>
<evidence type="ECO:0000313" key="3">
    <source>
        <dbReference type="EMBL" id="KRL05829.1"/>
    </source>
</evidence>
<dbReference type="Gene3D" id="2.40.128.690">
    <property type="entry name" value="YycH protein, domain 3-like"/>
    <property type="match status" value="1"/>
</dbReference>
<proteinExistence type="predicted"/>
<dbReference type="PATRIC" id="fig|1423777.3.peg.606"/>
<protein>
    <submittedName>
        <fullName evidence="3">YycH family protein</fullName>
    </submittedName>
</protein>
<feature type="domain" description="Regulatory protein YycH-like" evidence="2">
    <location>
        <begin position="37"/>
        <end position="258"/>
    </location>
</feature>
<keyword evidence="1" id="KW-0472">Membrane</keyword>
<gene>
    <name evidence="3" type="ORF">FD46_GL000587</name>
</gene>
<keyword evidence="4" id="KW-1185">Reference proteome</keyword>
<dbReference type="InterPro" id="IPR018604">
    <property type="entry name" value="YycI-like"/>
</dbReference>
<keyword evidence="1" id="KW-1133">Transmembrane helix</keyword>
<dbReference type="RefSeq" id="WP_057895558.1">
    <property type="nucleotide sequence ID" value="NZ_AZEH01000020.1"/>
</dbReference>
<evidence type="ECO:0000313" key="4">
    <source>
        <dbReference type="Proteomes" id="UP000051686"/>
    </source>
</evidence>
<dbReference type="GO" id="GO:0016020">
    <property type="term" value="C:membrane"/>
    <property type="evidence" value="ECO:0007669"/>
    <property type="project" value="InterPro"/>
</dbReference>
<dbReference type="AlphaFoldDB" id="A0A0R1MKB6"/>
<reference evidence="3 4" key="1">
    <citation type="journal article" date="2015" name="Genome Announc.">
        <title>Expanding the biotechnology potential of lactobacilli through comparative genomics of 213 strains and associated genera.</title>
        <authorList>
            <person name="Sun Z."/>
            <person name="Harris H.M."/>
            <person name="McCann A."/>
            <person name="Guo C."/>
            <person name="Argimon S."/>
            <person name="Zhang W."/>
            <person name="Yang X."/>
            <person name="Jeffery I.B."/>
            <person name="Cooney J.C."/>
            <person name="Kagawa T.F."/>
            <person name="Liu W."/>
            <person name="Song Y."/>
            <person name="Salvetti E."/>
            <person name="Wrobel A."/>
            <person name="Rasinkangas P."/>
            <person name="Parkhill J."/>
            <person name="Rea M.C."/>
            <person name="O'Sullivan O."/>
            <person name="Ritari J."/>
            <person name="Douillard F.P."/>
            <person name="Paul Ross R."/>
            <person name="Yang R."/>
            <person name="Briner A.E."/>
            <person name="Felis G.E."/>
            <person name="de Vos W.M."/>
            <person name="Barrangou R."/>
            <person name="Klaenhammer T.R."/>
            <person name="Caufield P.W."/>
            <person name="Cui Y."/>
            <person name="Zhang H."/>
            <person name="O'Toole P.W."/>
        </authorList>
    </citation>
    <scope>NUCLEOTIDE SEQUENCE [LARGE SCALE GENOMIC DNA]</scope>
    <source>
        <strain evidence="3 4">DSM 19972</strain>
    </source>
</reference>
<organism evidence="3 4">
    <name type="scientific">Liquorilactobacillus oeni DSM 19972</name>
    <dbReference type="NCBI Taxonomy" id="1423777"/>
    <lineage>
        <taxon>Bacteria</taxon>
        <taxon>Bacillati</taxon>
        <taxon>Bacillota</taxon>
        <taxon>Bacilli</taxon>
        <taxon>Lactobacillales</taxon>
        <taxon>Lactobacillaceae</taxon>
        <taxon>Liquorilactobacillus</taxon>
    </lineage>
</organism>
<name>A0A0R1MKB6_9LACO</name>
<dbReference type="STRING" id="1423777.FD46_GL000587"/>
<comment type="caution">
    <text evidence="3">The sequence shown here is derived from an EMBL/GenBank/DDBJ whole genome shotgun (WGS) entry which is preliminary data.</text>
</comment>
<dbReference type="OrthoDB" id="2135943at2"/>
<dbReference type="Pfam" id="PF09648">
    <property type="entry name" value="YycI"/>
    <property type="match status" value="1"/>
</dbReference>
<dbReference type="Proteomes" id="UP000051686">
    <property type="component" value="Unassembled WGS sequence"/>
</dbReference>
<dbReference type="EMBL" id="AZEH01000020">
    <property type="protein sequence ID" value="KRL05829.1"/>
    <property type="molecule type" value="Genomic_DNA"/>
</dbReference>
<keyword evidence="1" id="KW-0812">Transmembrane</keyword>
<accession>A0A0R1MKB6</accession>
<evidence type="ECO:0000256" key="1">
    <source>
        <dbReference type="SAM" id="Phobius"/>
    </source>
</evidence>
<evidence type="ECO:0000259" key="2">
    <source>
        <dbReference type="Pfam" id="PF09648"/>
    </source>
</evidence>